<dbReference type="InterPro" id="IPR036345">
    <property type="entry name" value="ExoRNase_PH_dom2_sf"/>
</dbReference>
<dbReference type="GO" id="GO:0006402">
    <property type="term" value="P:mRNA catabolic process"/>
    <property type="evidence" value="ECO:0007669"/>
    <property type="project" value="UniProtKB-UniRule"/>
</dbReference>
<dbReference type="GO" id="GO:0003723">
    <property type="term" value="F:RNA binding"/>
    <property type="evidence" value="ECO:0007669"/>
    <property type="project" value="UniProtKB-UniRule"/>
</dbReference>
<dbReference type="SUPFAM" id="SSF54791">
    <property type="entry name" value="Eukaryotic type KH-domain (KH-domain type I)"/>
    <property type="match status" value="1"/>
</dbReference>
<evidence type="ECO:0000256" key="5">
    <source>
        <dbReference type="ARBA" id="ARBA00022723"/>
    </source>
</evidence>
<evidence type="ECO:0000256" key="7">
    <source>
        <dbReference type="ARBA" id="ARBA00022884"/>
    </source>
</evidence>
<comment type="function">
    <text evidence="8">Involved in mRNA degradation. Catalyzes the phosphorolysis of single-stranded polyribonucleotides processively in the 3'- to 5'-direction.</text>
</comment>
<dbReference type="InterPro" id="IPR004087">
    <property type="entry name" value="KH_dom"/>
</dbReference>
<dbReference type="PROSITE" id="PS50126">
    <property type="entry name" value="S1"/>
    <property type="match status" value="1"/>
</dbReference>
<keyword evidence="7 8" id="KW-0694">RNA-binding</keyword>
<keyword evidence="5 8" id="KW-0479">Metal-binding</keyword>
<comment type="caution">
    <text evidence="11">The sequence shown here is derived from an EMBL/GenBank/DDBJ whole genome shotgun (WGS) entry which is preliminary data.</text>
</comment>
<organism evidence="11 12">
    <name type="scientific">Bilophila wadsworthia (strain 3_1_6)</name>
    <dbReference type="NCBI Taxonomy" id="563192"/>
    <lineage>
        <taxon>Bacteria</taxon>
        <taxon>Pseudomonadati</taxon>
        <taxon>Thermodesulfobacteriota</taxon>
        <taxon>Desulfovibrionia</taxon>
        <taxon>Desulfovibrionales</taxon>
        <taxon>Desulfovibrionaceae</taxon>
        <taxon>Bilophila</taxon>
    </lineage>
</organism>
<dbReference type="HAMAP" id="MF_01595">
    <property type="entry name" value="PNPase"/>
    <property type="match status" value="1"/>
</dbReference>
<evidence type="ECO:0000256" key="6">
    <source>
        <dbReference type="ARBA" id="ARBA00022842"/>
    </source>
</evidence>
<comment type="similarity">
    <text evidence="1 8">Belongs to the polyribonucleotide nucleotidyltransferase family.</text>
</comment>
<dbReference type="InterPro" id="IPR027408">
    <property type="entry name" value="PNPase/RNase_PH_dom_sf"/>
</dbReference>
<dbReference type="RefSeq" id="WP_005030562.1">
    <property type="nucleotide sequence ID" value="NZ_KE150238.1"/>
</dbReference>
<dbReference type="eggNOG" id="COG1185">
    <property type="taxonomic scope" value="Bacteria"/>
</dbReference>
<evidence type="ECO:0000256" key="3">
    <source>
        <dbReference type="ARBA" id="ARBA00022679"/>
    </source>
</evidence>
<dbReference type="GO" id="GO:0000175">
    <property type="term" value="F:3'-5'-RNA exonuclease activity"/>
    <property type="evidence" value="ECO:0007669"/>
    <property type="project" value="TreeGrafter"/>
</dbReference>
<dbReference type="FunFam" id="3.30.1370.10:FF:000001">
    <property type="entry name" value="Polyribonucleotide nucleotidyltransferase"/>
    <property type="match status" value="1"/>
</dbReference>
<dbReference type="SMART" id="SM00322">
    <property type="entry name" value="KH"/>
    <property type="match status" value="1"/>
</dbReference>
<dbReference type="OrthoDB" id="9804305at2"/>
<dbReference type="Pfam" id="PF01138">
    <property type="entry name" value="RNase_PH"/>
    <property type="match status" value="2"/>
</dbReference>
<dbReference type="FunFam" id="3.30.230.70:FF:000002">
    <property type="entry name" value="Polyribonucleotide nucleotidyltransferase"/>
    <property type="match status" value="1"/>
</dbReference>
<reference evidence="11 12" key="2">
    <citation type="submission" date="2013-04" db="EMBL/GenBank/DDBJ databases">
        <title>The Genome Sequence of Bilophila wadsworthia 3_1_6.</title>
        <authorList>
            <consortium name="The Broad Institute Genomics Platform"/>
            <person name="Earl A."/>
            <person name="Ward D."/>
            <person name="Feldgarden M."/>
            <person name="Gevers D."/>
            <person name="Sibley C."/>
            <person name="Strauss J."/>
            <person name="Allen-Vercoe E."/>
            <person name="Walker B."/>
            <person name="Young S."/>
            <person name="Zeng Q."/>
            <person name="Gargeya S."/>
            <person name="Fitzgerald M."/>
            <person name="Haas B."/>
            <person name="Abouelleil A."/>
            <person name="Allen A.W."/>
            <person name="Alvarado L."/>
            <person name="Arachchi H.M."/>
            <person name="Berlin A.M."/>
            <person name="Chapman S.B."/>
            <person name="Gainer-Dewar J."/>
            <person name="Goldberg J."/>
            <person name="Griggs A."/>
            <person name="Gujja S."/>
            <person name="Hansen M."/>
            <person name="Howarth C."/>
            <person name="Imamovic A."/>
            <person name="Ireland A."/>
            <person name="Larimer J."/>
            <person name="McCowan C."/>
            <person name="Murphy C."/>
            <person name="Pearson M."/>
            <person name="Poon T.W."/>
            <person name="Priest M."/>
            <person name="Roberts A."/>
            <person name="Saif S."/>
            <person name="Shea T."/>
            <person name="Sisk P."/>
            <person name="Sykes S."/>
            <person name="Wortman J."/>
            <person name="Nusbaum C."/>
            <person name="Birren B."/>
        </authorList>
    </citation>
    <scope>NUCLEOTIDE SEQUENCE [LARGE SCALE GENOMIC DNA]</scope>
    <source>
        <strain evidence="11 12">3_1_6</strain>
    </source>
</reference>
<protein>
    <recommendedName>
        <fullName evidence="8">Polyribonucleotide nucleotidyltransferase</fullName>
        <ecNumber evidence="8">2.7.7.8</ecNumber>
    </recommendedName>
    <alternativeName>
        <fullName evidence="8">Polynucleotide phosphorylase</fullName>
        <shortName evidence="8">PNPase</shortName>
    </alternativeName>
</protein>
<evidence type="ECO:0000313" key="11">
    <source>
        <dbReference type="EMBL" id="EFV42650.1"/>
    </source>
</evidence>
<dbReference type="GO" id="GO:0005829">
    <property type="term" value="C:cytosol"/>
    <property type="evidence" value="ECO:0007669"/>
    <property type="project" value="TreeGrafter"/>
</dbReference>
<reference evidence="11 12" key="1">
    <citation type="submission" date="2010-10" db="EMBL/GenBank/DDBJ databases">
        <authorList>
            <consortium name="The Broad Institute Genome Sequencing Platform"/>
            <person name="Ward D."/>
            <person name="Earl A."/>
            <person name="Feldgarden M."/>
            <person name="Young S.K."/>
            <person name="Gargeya S."/>
            <person name="Zeng Q."/>
            <person name="Alvarado L."/>
            <person name="Berlin A."/>
            <person name="Bochicchio J."/>
            <person name="Chapman S.B."/>
            <person name="Chen Z."/>
            <person name="Freedman E."/>
            <person name="Gellesch M."/>
            <person name="Goldberg J."/>
            <person name="Griggs A."/>
            <person name="Gujja S."/>
            <person name="Heilman E."/>
            <person name="Heiman D."/>
            <person name="Howarth C."/>
            <person name="Mehta T."/>
            <person name="Neiman D."/>
            <person name="Pearson M."/>
            <person name="Roberts A."/>
            <person name="Saif S."/>
            <person name="Shea T."/>
            <person name="Shenoy N."/>
            <person name="Sisk P."/>
            <person name="Stolte C."/>
            <person name="Sykes S."/>
            <person name="White J."/>
            <person name="Yandava C."/>
            <person name="Allen-Vercoe E."/>
            <person name="Sibley C."/>
            <person name="Ambrose C.E."/>
            <person name="Strauss J."/>
            <person name="Daigneault M."/>
            <person name="Haas B."/>
            <person name="Nusbaum C."/>
            <person name="Birren B."/>
        </authorList>
    </citation>
    <scope>NUCLEOTIDE SEQUENCE [LARGE SCALE GENOMIC DNA]</scope>
    <source>
        <strain evidence="11 12">3_1_6</strain>
    </source>
</reference>
<dbReference type="EC" id="2.7.7.8" evidence="8"/>
<evidence type="ECO:0000256" key="2">
    <source>
        <dbReference type="ARBA" id="ARBA00022490"/>
    </source>
</evidence>
<evidence type="ECO:0000256" key="4">
    <source>
        <dbReference type="ARBA" id="ARBA00022695"/>
    </source>
</evidence>
<dbReference type="Gene3D" id="2.40.50.140">
    <property type="entry name" value="Nucleic acid-binding proteins"/>
    <property type="match status" value="1"/>
</dbReference>
<dbReference type="InterPro" id="IPR004088">
    <property type="entry name" value="KH_dom_type_1"/>
</dbReference>
<dbReference type="Pfam" id="PF00575">
    <property type="entry name" value="S1"/>
    <property type="match status" value="1"/>
</dbReference>
<dbReference type="PROSITE" id="PS50084">
    <property type="entry name" value="KH_TYPE_1"/>
    <property type="match status" value="1"/>
</dbReference>
<comment type="subcellular location">
    <subcellularLocation>
        <location evidence="8">Cytoplasm</location>
    </subcellularLocation>
</comment>
<comment type="catalytic activity">
    <reaction evidence="8">
        <text>RNA(n+1) + phosphate = RNA(n) + a ribonucleoside 5'-diphosphate</text>
        <dbReference type="Rhea" id="RHEA:22096"/>
        <dbReference type="Rhea" id="RHEA-COMP:14527"/>
        <dbReference type="Rhea" id="RHEA-COMP:17342"/>
        <dbReference type="ChEBI" id="CHEBI:43474"/>
        <dbReference type="ChEBI" id="CHEBI:57930"/>
        <dbReference type="ChEBI" id="CHEBI:140395"/>
        <dbReference type="EC" id="2.7.7.8"/>
    </reaction>
</comment>
<dbReference type="GO" id="GO:0000287">
    <property type="term" value="F:magnesium ion binding"/>
    <property type="evidence" value="ECO:0007669"/>
    <property type="project" value="UniProtKB-UniRule"/>
</dbReference>
<feature type="compositionally biased region" description="Basic and acidic residues" evidence="9">
    <location>
        <begin position="705"/>
        <end position="739"/>
    </location>
</feature>
<dbReference type="InterPro" id="IPR036612">
    <property type="entry name" value="KH_dom_type_1_sf"/>
</dbReference>
<dbReference type="SUPFAM" id="SSF55666">
    <property type="entry name" value="Ribonuclease PH domain 2-like"/>
    <property type="match status" value="2"/>
</dbReference>
<feature type="domain" description="S1 motif" evidence="10">
    <location>
        <begin position="629"/>
        <end position="703"/>
    </location>
</feature>
<dbReference type="Pfam" id="PF03725">
    <property type="entry name" value="RNase_PH_C"/>
    <property type="match status" value="2"/>
</dbReference>
<sequence length="745" mass="80811">MSFRKAPTRVSATIGGKEIILETGRVATQAHGSVTIQCGGTVVLVTVCSQPLDFDRGFFPLTVEYSERMYAAGRIPGSFFRREIGRPSERETLVSRLIDRPIRPLFPKGLPEDVQVLASVISSDQENESDVLSITAASAAVMLSPLPFAEAVAGGRIGRINGQFILNPTVKEMAESDLNIVFAASADALVMVEGEATFVPEDVIIDALEWGRKEIQPLVEAQVKLRELAGKAKMAFTPQEDDAALLARIEELAAGAGLEAAMRVPEKMARKDARKLVKEKIVEALKADPTYGEDEKALSSVGDIIGHIEKKVVRKRILDEGTRIDGRDTKTVRPIEIQPGILPRAHGSALFTRGETQSLCVTTLGSSTDNQRMDSLTGDVTKTFMLHYNFPPFSVGEVKPVRVSRREIGHGALAEKALKPIIPAGDGFPFTVRVVAETLESNGSSSMAAVCGGCLSLMDAGVPISDPVAGVAMGLIKEGDNFIVLTDILGDEDALGDMDFKIAGTAEGVTAVQMDIKITGLTTEIMRKAMRQAHEARLHILGEMKKAIDGPRAELSKYAPQHAEVFVNPEVIRMIIGPGGKNIKAITAATGASVDIEDSGRISIFAPTAESMEQAKELVQYYDQRPDLGKNYMGKVRKVLEIGAIVEIMPNVEALVHISQLDTSRVAQASDVAHLGEDMLVKVIEINGDRIRASRKAVLLEEQGIEWKPEDTARPARAPRGEGDRDHRGDRGDRGERRERRPRRD</sequence>
<dbReference type="InterPro" id="IPR003029">
    <property type="entry name" value="S1_domain"/>
</dbReference>
<dbReference type="GO" id="GO:0006396">
    <property type="term" value="P:RNA processing"/>
    <property type="evidence" value="ECO:0007669"/>
    <property type="project" value="InterPro"/>
</dbReference>
<dbReference type="InterPro" id="IPR015848">
    <property type="entry name" value="PNPase_PH_RNA-bd_bac/org-type"/>
</dbReference>
<dbReference type="PANTHER" id="PTHR11252">
    <property type="entry name" value="POLYRIBONUCLEOTIDE NUCLEOTIDYLTRANSFERASE"/>
    <property type="match status" value="1"/>
</dbReference>
<dbReference type="CDD" id="cd11363">
    <property type="entry name" value="RNase_PH_PNPase_1"/>
    <property type="match status" value="1"/>
</dbReference>
<dbReference type="InterPro" id="IPR015847">
    <property type="entry name" value="ExoRNase_PH_dom2"/>
</dbReference>
<dbReference type="SUPFAM" id="SSF54211">
    <property type="entry name" value="Ribosomal protein S5 domain 2-like"/>
    <property type="match status" value="2"/>
</dbReference>
<evidence type="ECO:0000313" key="12">
    <source>
        <dbReference type="Proteomes" id="UP000006034"/>
    </source>
</evidence>
<dbReference type="InterPro" id="IPR001247">
    <property type="entry name" value="ExoRNase_PH_dom1"/>
</dbReference>
<keyword evidence="4 8" id="KW-0548">Nucleotidyltransferase</keyword>
<name>E5YBJ8_BILW3</name>
<evidence type="ECO:0000256" key="8">
    <source>
        <dbReference type="HAMAP-Rule" id="MF_01595"/>
    </source>
</evidence>
<evidence type="ECO:0000259" key="10">
    <source>
        <dbReference type="PROSITE" id="PS50126"/>
    </source>
</evidence>
<dbReference type="CDD" id="cd02393">
    <property type="entry name" value="KH-I_PNPase"/>
    <property type="match status" value="1"/>
</dbReference>
<comment type="cofactor">
    <cofactor evidence="8">
        <name>Mg(2+)</name>
        <dbReference type="ChEBI" id="CHEBI:18420"/>
    </cofactor>
</comment>
<dbReference type="PANTHER" id="PTHR11252:SF0">
    <property type="entry name" value="POLYRIBONUCLEOTIDE NUCLEOTIDYLTRANSFERASE 1, MITOCHONDRIAL"/>
    <property type="match status" value="1"/>
</dbReference>
<dbReference type="InterPro" id="IPR012340">
    <property type="entry name" value="NA-bd_OB-fold"/>
</dbReference>
<dbReference type="InterPro" id="IPR020568">
    <property type="entry name" value="Ribosomal_Su5_D2-typ_SF"/>
</dbReference>
<dbReference type="CDD" id="cd11364">
    <property type="entry name" value="RNase_PH_PNPase_2"/>
    <property type="match status" value="1"/>
</dbReference>
<dbReference type="SUPFAM" id="SSF50249">
    <property type="entry name" value="Nucleic acid-binding proteins"/>
    <property type="match status" value="1"/>
</dbReference>
<feature type="region of interest" description="Disordered" evidence="9">
    <location>
        <begin position="704"/>
        <end position="745"/>
    </location>
</feature>
<dbReference type="AlphaFoldDB" id="E5YBJ8"/>
<dbReference type="Pfam" id="PF03726">
    <property type="entry name" value="PNPase"/>
    <property type="match status" value="1"/>
</dbReference>
<dbReference type="Gene3D" id="3.30.230.70">
    <property type="entry name" value="GHMP Kinase, N-terminal domain"/>
    <property type="match status" value="2"/>
</dbReference>
<dbReference type="EMBL" id="ADCP02000001">
    <property type="protein sequence ID" value="EFV42650.1"/>
    <property type="molecule type" value="Genomic_DNA"/>
</dbReference>
<dbReference type="Pfam" id="PF00013">
    <property type="entry name" value="KH_1"/>
    <property type="match status" value="1"/>
</dbReference>
<dbReference type="NCBIfam" id="TIGR03591">
    <property type="entry name" value="polynuc_phos"/>
    <property type="match status" value="1"/>
</dbReference>
<evidence type="ECO:0000256" key="9">
    <source>
        <dbReference type="SAM" id="MobiDB-lite"/>
    </source>
</evidence>
<dbReference type="Proteomes" id="UP000006034">
    <property type="component" value="Unassembled WGS sequence"/>
</dbReference>
<dbReference type="SMART" id="SM00316">
    <property type="entry name" value="S1"/>
    <property type="match status" value="1"/>
</dbReference>
<dbReference type="STRING" id="563192.HMPREF0179_03571"/>
<dbReference type="GO" id="GO:0004654">
    <property type="term" value="F:polyribonucleotide nucleotidyltransferase activity"/>
    <property type="evidence" value="ECO:0007669"/>
    <property type="project" value="UniProtKB-UniRule"/>
</dbReference>
<feature type="binding site" evidence="8">
    <location>
        <position position="499"/>
    </location>
    <ligand>
        <name>Mg(2+)</name>
        <dbReference type="ChEBI" id="CHEBI:18420"/>
    </ligand>
</feature>
<feature type="binding site" evidence="8">
    <location>
        <position position="493"/>
    </location>
    <ligand>
        <name>Mg(2+)</name>
        <dbReference type="ChEBI" id="CHEBI:18420"/>
    </ligand>
</feature>
<proteinExistence type="inferred from homology"/>
<keyword evidence="6 8" id="KW-0460">Magnesium</keyword>
<keyword evidence="3 8" id="KW-0808">Transferase</keyword>
<gene>
    <name evidence="8" type="primary">pnp</name>
    <name evidence="11" type="ORF">HMPREF0179_03571</name>
</gene>
<accession>E5YBJ8</accession>
<dbReference type="FunFam" id="3.30.230.70:FF:000001">
    <property type="entry name" value="Polyribonucleotide nucleotidyltransferase"/>
    <property type="match status" value="1"/>
</dbReference>
<dbReference type="InterPro" id="IPR012162">
    <property type="entry name" value="PNPase"/>
</dbReference>
<keyword evidence="12" id="KW-1185">Reference proteome</keyword>
<dbReference type="NCBIfam" id="NF008805">
    <property type="entry name" value="PRK11824.1"/>
    <property type="match status" value="1"/>
</dbReference>
<dbReference type="GeneID" id="78085058"/>
<dbReference type="HOGENOM" id="CLU_004217_2_2_7"/>
<evidence type="ECO:0000256" key="1">
    <source>
        <dbReference type="ARBA" id="ARBA00007404"/>
    </source>
</evidence>
<dbReference type="Gene3D" id="3.30.1370.10">
    <property type="entry name" value="K Homology domain, type 1"/>
    <property type="match status" value="1"/>
</dbReference>
<keyword evidence="2 8" id="KW-0963">Cytoplasm</keyword>
<dbReference type="PIRSF" id="PIRSF005499">
    <property type="entry name" value="PNPase"/>
    <property type="match status" value="1"/>
</dbReference>